<dbReference type="SMART" id="SM00530">
    <property type="entry name" value="HTH_XRE"/>
    <property type="match status" value="1"/>
</dbReference>
<feature type="domain" description="HTH cro/C1-type" evidence="2">
    <location>
        <begin position="7"/>
        <end position="61"/>
    </location>
</feature>
<accession>A0A7R7EPQ7</accession>
<dbReference type="SUPFAM" id="SSF47413">
    <property type="entry name" value="lambda repressor-like DNA-binding domains"/>
    <property type="match status" value="1"/>
</dbReference>
<dbReference type="Proteomes" id="UP000595897">
    <property type="component" value="Chromosome"/>
</dbReference>
<dbReference type="InterPro" id="IPR010982">
    <property type="entry name" value="Lambda_DNA-bd_dom_sf"/>
</dbReference>
<dbReference type="KEGG" id="ahb:bsdtb5_40950"/>
<keyword evidence="4" id="KW-1185">Reference proteome</keyword>
<dbReference type="CDD" id="cd00093">
    <property type="entry name" value="HTH_XRE"/>
    <property type="match status" value="1"/>
</dbReference>
<gene>
    <name evidence="3" type="ORF">bsdtb5_40950</name>
</gene>
<evidence type="ECO:0000313" key="3">
    <source>
        <dbReference type="EMBL" id="BCN32800.1"/>
    </source>
</evidence>
<evidence type="ECO:0000259" key="2">
    <source>
        <dbReference type="PROSITE" id="PS50943"/>
    </source>
</evidence>
<sequence>MSFGSNLERFRKSKKISQSALGTSIGITQQMISSYEKDLSSPNIDVLIKLSDFFNVSIDTLVGHHAKTSDFHSSTSRFLTYFTGLTELDREKCILIIQTILTDRNLKLDKKRKRSQPL</sequence>
<protein>
    <submittedName>
        <fullName evidence="3">Transcriptional regulator</fullName>
    </submittedName>
</protein>
<evidence type="ECO:0000313" key="4">
    <source>
        <dbReference type="Proteomes" id="UP000595897"/>
    </source>
</evidence>
<proteinExistence type="predicted"/>
<dbReference type="Pfam" id="PF01381">
    <property type="entry name" value="HTH_3"/>
    <property type="match status" value="1"/>
</dbReference>
<keyword evidence="1" id="KW-0238">DNA-binding</keyword>
<dbReference type="PANTHER" id="PTHR46558:SF11">
    <property type="entry name" value="HTH-TYPE TRANSCRIPTIONAL REGULATOR XRE"/>
    <property type="match status" value="1"/>
</dbReference>
<name>A0A7R7EPQ7_9FIRM</name>
<organism evidence="3 4">
    <name type="scientific">Anaeromicropila herbilytica</name>
    <dbReference type="NCBI Taxonomy" id="2785025"/>
    <lineage>
        <taxon>Bacteria</taxon>
        <taxon>Bacillati</taxon>
        <taxon>Bacillota</taxon>
        <taxon>Clostridia</taxon>
        <taxon>Lachnospirales</taxon>
        <taxon>Lachnospiraceae</taxon>
        <taxon>Anaeromicropila</taxon>
    </lineage>
</organism>
<dbReference type="GO" id="GO:0003677">
    <property type="term" value="F:DNA binding"/>
    <property type="evidence" value="ECO:0007669"/>
    <property type="project" value="UniProtKB-KW"/>
</dbReference>
<dbReference type="Gene3D" id="1.10.260.40">
    <property type="entry name" value="lambda repressor-like DNA-binding domains"/>
    <property type="match status" value="1"/>
</dbReference>
<dbReference type="EMBL" id="AP024169">
    <property type="protein sequence ID" value="BCN32800.1"/>
    <property type="molecule type" value="Genomic_DNA"/>
</dbReference>
<dbReference type="RefSeq" id="WP_271713817.1">
    <property type="nucleotide sequence ID" value="NZ_AP024169.1"/>
</dbReference>
<evidence type="ECO:0000256" key="1">
    <source>
        <dbReference type="ARBA" id="ARBA00023125"/>
    </source>
</evidence>
<dbReference type="PANTHER" id="PTHR46558">
    <property type="entry name" value="TRACRIPTIONAL REGULATORY PROTEIN-RELATED-RELATED"/>
    <property type="match status" value="1"/>
</dbReference>
<dbReference type="InterPro" id="IPR001387">
    <property type="entry name" value="Cro/C1-type_HTH"/>
</dbReference>
<dbReference type="PROSITE" id="PS50943">
    <property type="entry name" value="HTH_CROC1"/>
    <property type="match status" value="1"/>
</dbReference>
<dbReference type="AlphaFoldDB" id="A0A7R7EPQ7"/>
<reference evidence="3 4" key="1">
    <citation type="submission" date="2020-11" db="EMBL/GenBank/DDBJ databases">
        <title>Draft genome sequencing of a Lachnospiraceae strain isolated from anoxic soil subjected to BSD treatment.</title>
        <authorList>
            <person name="Uek A."/>
            <person name="Tonouchi A."/>
        </authorList>
    </citation>
    <scope>NUCLEOTIDE SEQUENCE [LARGE SCALE GENOMIC DNA]</scope>
    <source>
        <strain evidence="3 4">TB5</strain>
    </source>
</reference>